<evidence type="ECO:0000256" key="7">
    <source>
        <dbReference type="ARBA" id="ARBA00023136"/>
    </source>
</evidence>
<evidence type="ECO:0000256" key="3">
    <source>
        <dbReference type="ARBA" id="ARBA00022475"/>
    </source>
</evidence>
<evidence type="ECO:0000256" key="4">
    <source>
        <dbReference type="ARBA" id="ARBA00022741"/>
    </source>
</evidence>
<dbReference type="Proteomes" id="UP000214588">
    <property type="component" value="Unassembled WGS sequence"/>
</dbReference>
<comment type="similarity">
    <text evidence="1">Belongs to the ABC transporter superfamily.</text>
</comment>
<dbReference type="GO" id="GO:0016887">
    <property type="term" value="F:ATP hydrolysis activity"/>
    <property type="evidence" value="ECO:0007669"/>
    <property type="project" value="InterPro"/>
</dbReference>
<dbReference type="SMART" id="SM00382">
    <property type="entry name" value="AAA"/>
    <property type="match status" value="1"/>
</dbReference>
<comment type="caution">
    <text evidence="9">The sequence shown here is derived from an EMBL/GenBank/DDBJ whole genome shotgun (WGS) entry which is preliminary data.</text>
</comment>
<evidence type="ECO:0000259" key="8">
    <source>
        <dbReference type="PROSITE" id="PS50893"/>
    </source>
</evidence>
<sequence length="231" mass="26048">MMTLYYLDNVNYSYDGQKLALSVVDLAISDTGLTAVIGDNGSGKTTLGKLLAGILKPTFGRVLLQGQDTKEMTLGEIGNRIGYLFQEPERQIFAPTVEEELSFVLKVKGFTKEKINDMVDEMLTRFHLEHLRKNFPFYLSRGEKQRLALATVLIDKPRFIILDEPTTALDIKRKAELSNILKELLDENIGMMIISHDYQFVTKHATRVIEIDGGVISHDSCNPKERANEPV</sequence>
<dbReference type="InterPro" id="IPR015856">
    <property type="entry name" value="ABC_transpr_CbiO/EcfA_su"/>
</dbReference>
<protein>
    <submittedName>
        <fullName evidence="9">ABC transporter</fullName>
    </submittedName>
</protein>
<dbReference type="CDD" id="cd03225">
    <property type="entry name" value="ABC_cobalt_CbiO_domain1"/>
    <property type="match status" value="1"/>
</dbReference>
<dbReference type="Pfam" id="PF00005">
    <property type="entry name" value="ABC_tran"/>
    <property type="match status" value="1"/>
</dbReference>
<keyword evidence="10" id="KW-1185">Reference proteome</keyword>
<evidence type="ECO:0000256" key="6">
    <source>
        <dbReference type="ARBA" id="ARBA00022967"/>
    </source>
</evidence>
<dbReference type="EMBL" id="NIQC01000011">
    <property type="protein sequence ID" value="OWZ83837.1"/>
    <property type="molecule type" value="Genomic_DNA"/>
</dbReference>
<keyword evidence="2" id="KW-0813">Transport</keyword>
<keyword evidence="6" id="KW-1278">Translocase</keyword>
<keyword evidence="5" id="KW-0067">ATP-binding</keyword>
<dbReference type="AlphaFoldDB" id="A0A226C0D7"/>
<feature type="domain" description="ABC transporter" evidence="8">
    <location>
        <begin position="5"/>
        <end position="231"/>
    </location>
</feature>
<keyword evidence="4" id="KW-0547">Nucleotide-binding</keyword>
<evidence type="ECO:0000256" key="1">
    <source>
        <dbReference type="ARBA" id="ARBA00005417"/>
    </source>
</evidence>
<dbReference type="GO" id="GO:0042626">
    <property type="term" value="F:ATPase-coupled transmembrane transporter activity"/>
    <property type="evidence" value="ECO:0007669"/>
    <property type="project" value="TreeGrafter"/>
</dbReference>
<name>A0A226C0D7_9FIRM</name>
<evidence type="ECO:0000313" key="9">
    <source>
        <dbReference type="EMBL" id="OWZ83837.1"/>
    </source>
</evidence>
<dbReference type="InterPro" id="IPR003439">
    <property type="entry name" value="ABC_transporter-like_ATP-bd"/>
</dbReference>
<proteinExistence type="inferred from homology"/>
<accession>A0A226C0D7</accession>
<dbReference type="Gene3D" id="3.40.50.300">
    <property type="entry name" value="P-loop containing nucleotide triphosphate hydrolases"/>
    <property type="match status" value="1"/>
</dbReference>
<reference evidence="9 10" key="1">
    <citation type="submission" date="2017-06" db="EMBL/GenBank/DDBJ databases">
        <title>Draft Genome Sequence of Natranaerobius trueperi halophilic, alkalithermophilic bacteria from soda lakes.</title>
        <authorList>
            <person name="Zhao B."/>
        </authorList>
    </citation>
    <scope>NUCLEOTIDE SEQUENCE [LARGE SCALE GENOMIC DNA]</scope>
    <source>
        <strain evidence="9 10">DSM 18760</strain>
    </source>
</reference>
<dbReference type="PROSITE" id="PS50893">
    <property type="entry name" value="ABC_TRANSPORTER_2"/>
    <property type="match status" value="1"/>
</dbReference>
<keyword evidence="3" id="KW-1003">Cell membrane</keyword>
<gene>
    <name evidence="9" type="ORF">CDO51_06270</name>
</gene>
<organism evidence="9 10">
    <name type="scientific">Natranaerobius trueperi</name>
    <dbReference type="NCBI Taxonomy" id="759412"/>
    <lineage>
        <taxon>Bacteria</taxon>
        <taxon>Bacillati</taxon>
        <taxon>Bacillota</taxon>
        <taxon>Clostridia</taxon>
        <taxon>Natranaerobiales</taxon>
        <taxon>Natranaerobiaceae</taxon>
        <taxon>Natranaerobius</taxon>
    </lineage>
</organism>
<dbReference type="SUPFAM" id="SSF52540">
    <property type="entry name" value="P-loop containing nucleoside triphosphate hydrolases"/>
    <property type="match status" value="1"/>
</dbReference>
<dbReference type="InterPro" id="IPR050095">
    <property type="entry name" value="ECF_ABC_transporter_ATP-bd"/>
</dbReference>
<evidence type="ECO:0000256" key="2">
    <source>
        <dbReference type="ARBA" id="ARBA00022448"/>
    </source>
</evidence>
<dbReference type="InterPro" id="IPR003593">
    <property type="entry name" value="AAA+_ATPase"/>
</dbReference>
<dbReference type="GO" id="GO:0005524">
    <property type="term" value="F:ATP binding"/>
    <property type="evidence" value="ECO:0007669"/>
    <property type="project" value="UniProtKB-KW"/>
</dbReference>
<dbReference type="OrthoDB" id="9784332at2"/>
<keyword evidence="7" id="KW-0472">Membrane</keyword>
<dbReference type="PANTHER" id="PTHR43553">
    <property type="entry name" value="HEAVY METAL TRANSPORTER"/>
    <property type="match status" value="1"/>
</dbReference>
<evidence type="ECO:0000256" key="5">
    <source>
        <dbReference type="ARBA" id="ARBA00022840"/>
    </source>
</evidence>
<evidence type="ECO:0000313" key="10">
    <source>
        <dbReference type="Proteomes" id="UP000214588"/>
    </source>
</evidence>
<dbReference type="InterPro" id="IPR027417">
    <property type="entry name" value="P-loop_NTPase"/>
</dbReference>
<dbReference type="GO" id="GO:0043190">
    <property type="term" value="C:ATP-binding cassette (ABC) transporter complex"/>
    <property type="evidence" value="ECO:0007669"/>
    <property type="project" value="TreeGrafter"/>
</dbReference>